<protein>
    <submittedName>
        <fullName evidence="3">VPLPA-CTERM sorting domain-containing protein</fullName>
    </submittedName>
</protein>
<comment type="caution">
    <text evidence="3">The sequence shown here is derived from an EMBL/GenBank/DDBJ whole genome shotgun (WGS) entry which is preliminary data.</text>
</comment>
<feature type="chain" id="PRO_5046821449" evidence="2">
    <location>
        <begin position="23"/>
        <end position="199"/>
    </location>
</feature>
<keyword evidence="1" id="KW-0472">Membrane</keyword>
<keyword evidence="2" id="KW-0732">Signal</keyword>
<feature type="transmembrane region" description="Helical" evidence="1">
    <location>
        <begin position="167"/>
        <end position="189"/>
    </location>
</feature>
<evidence type="ECO:0000256" key="1">
    <source>
        <dbReference type="SAM" id="Phobius"/>
    </source>
</evidence>
<dbReference type="RefSeq" id="WP_263844417.1">
    <property type="nucleotide sequence ID" value="NZ_JALIEB010000006.1"/>
</dbReference>
<keyword evidence="4" id="KW-1185">Reference proteome</keyword>
<evidence type="ECO:0000313" key="4">
    <source>
        <dbReference type="Proteomes" id="UP001208690"/>
    </source>
</evidence>
<dbReference type="Proteomes" id="UP001208690">
    <property type="component" value="Unassembled WGS sequence"/>
</dbReference>
<reference evidence="3 4" key="1">
    <citation type="submission" date="2022-04" db="EMBL/GenBank/DDBJ databases">
        <title>Roseobacter sp. WL0113 is a bacterium isolated from neritic sediment.</title>
        <authorList>
            <person name="Wang L."/>
            <person name="He W."/>
            <person name="Zhang D.-F."/>
        </authorList>
    </citation>
    <scope>NUCLEOTIDE SEQUENCE [LARGE SCALE GENOMIC DNA]</scope>
    <source>
        <strain evidence="3 4">WL0113</strain>
    </source>
</reference>
<evidence type="ECO:0000256" key="2">
    <source>
        <dbReference type="SAM" id="SignalP"/>
    </source>
</evidence>
<evidence type="ECO:0000313" key="3">
    <source>
        <dbReference type="EMBL" id="MCV3272093.1"/>
    </source>
</evidence>
<accession>A0ABT3BFZ7</accession>
<dbReference type="InterPro" id="IPR022472">
    <property type="entry name" value="VPLPA-CTERM"/>
</dbReference>
<dbReference type="EMBL" id="JALIEB010000006">
    <property type="protein sequence ID" value="MCV3272093.1"/>
    <property type="molecule type" value="Genomic_DNA"/>
</dbReference>
<gene>
    <name evidence="3" type="ORF">MUB52_11705</name>
</gene>
<sequence length="199" mass="20409">MKMKILALAAALATLTATSGLAATVKLKVIGGQLHGASNVPVAGKLYDVEFIDGSCVSVFNGCDSVANFVFSTSAQAQAAARSLLDVVFVDGPFGNFDSDPTLTAGLEADGFAVIPYGLTPSKRAVYAAHAFNSFFSDFTTPMIVTSTQDFSTDLSRTLARFTPSPVAAVPLPAGAVLLLTGLAGLGTLRARRKAATAS</sequence>
<name>A0ABT3BFZ7_9RHOB</name>
<feature type="signal peptide" evidence="2">
    <location>
        <begin position="1"/>
        <end position="22"/>
    </location>
</feature>
<dbReference type="NCBIfam" id="TIGR03370">
    <property type="entry name" value="VPLPA-CTERM"/>
    <property type="match status" value="1"/>
</dbReference>
<keyword evidence="1" id="KW-0812">Transmembrane</keyword>
<proteinExistence type="predicted"/>
<organism evidence="3 4">
    <name type="scientific">Roseobacter sinensis</name>
    <dbReference type="NCBI Taxonomy" id="2931391"/>
    <lineage>
        <taxon>Bacteria</taxon>
        <taxon>Pseudomonadati</taxon>
        <taxon>Pseudomonadota</taxon>
        <taxon>Alphaproteobacteria</taxon>
        <taxon>Rhodobacterales</taxon>
        <taxon>Roseobacteraceae</taxon>
        <taxon>Roseobacter</taxon>
    </lineage>
</organism>
<keyword evidence="1" id="KW-1133">Transmembrane helix</keyword>